<evidence type="ECO:0000256" key="3">
    <source>
        <dbReference type="SAM" id="Phobius"/>
    </source>
</evidence>
<evidence type="ECO:0000256" key="1">
    <source>
        <dbReference type="ARBA" id="ARBA00007362"/>
    </source>
</evidence>
<feature type="transmembrane region" description="Helical" evidence="3">
    <location>
        <begin position="89"/>
        <end position="111"/>
    </location>
</feature>
<comment type="similarity">
    <text evidence="1">Belongs to the EamA transporter family.</text>
</comment>
<feature type="transmembrane region" description="Helical" evidence="3">
    <location>
        <begin position="272"/>
        <end position="293"/>
    </location>
</feature>
<proteinExistence type="inferred from homology"/>
<evidence type="ECO:0000259" key="4">
    <source>
        <dbReference type="Pfam" id="PF00892"/>
    </source>
</evidence>
<dbReference type="AlphaFoldDB" id="A0A6A9UQK7"/>
<keyword evidence="3" id="KW-0472">Membrane</keyword>
<feature type="domain" description="EamA" evidence="4">
    <location>
        <begin position="174"/>
        <end position="314"/>
    </location>
</feature>
<evidence type="ECO:0000256" key="2">
    <source>
        <dbReference type="SAM" id="MobiDB-lite"/>
    </source>
</evidence>
<dbReference type="Proteomes" id="UP000435304">
    <property type="component" value="Unassembled WGS sequence"/>
</dbReference>
<gene>
    <name evidence="5" type="ORF">GC722_03120</name>
</gene>
<feature type="transmembrane region" description="Helical" evidence="3">
    <location>
        <begin position="56"/>
        <end position="77"/>
    </location>
</feature>
<feature type="transmembrane region" description="Helical" evidence="3">
    <location>
        <begin position="202"/>
        <end position="224"/>
    </location>
</feature>
<sequence>MTAVPVPEVSAPLRRDRPSRAASAPATGLLLAVLSATAFSTSGAFAASLLATGWTPAALVTVRLSLAALVLLAPALWQLRGRMHLLRRHGLRIVTYGAVTMAACQLCYFYAVSRLSVGVALLLEYTAPVLIVALVWLRTRTRPGWLRLAGAGVAMVGLALVLDVADGMRLDPVGVAFGLASAVCCAAYFLMSSRADDELPPLVLAGGGLASAAVVLGVVAALGLVPTAWSADPVVLVGAEVSPLVPLLGIALVAAVLAYLTGIAASRRLGATLASFVGLLEVVVAVVWAWLLVGQLPTSGQLVGGLVILLGVVAVKADEVRAARRGRLDGSAPPVPVLS</sequence>
<feature type="transmembrane region" description="Helical" evidence="3">
    <location>
        <begin position="244"/>
        <end position="265"/>
    </location>
</feature>
<feature type="transmembrane region" description="Helical" evidence="3">
    <location>
        <begin position="173"/>
        <end position="190"/>
    </location>
</feature>
<protein>
    <submittedName>
        <fullName evidence="5">EamA family transporter</fullName>
    </submittedName>
</protein>
<evidence type="ECO:0000313" key="6">
    <source>
        <dbReference type="Proteomes" id="UP000435304"/>
    </source>
</evidence>
<keyword evidence="3" id="KW-0812">Transmembrane</keyword>
<name>A0A6A9UQK7_9ACTN</name>
<comment type="caution">
    <text evidence="5">The sequence shown here is derived from an EMBL/GenBank/DDBJ whole genome shotgun (WGS) entry which is preliminary data.</text>
</comment>
<dbReference type="SUPFAM" id="SSF103481">
    <property type="entry name" value="Multidrug resistance efflux transporter EmrE"/>
    <property type="match status" value="2"/>
</dbReference>
<feature type="transmembrane region" description="Helical" evidence="3">
    <location>
        <begin position="117"/>
        <end position="137"/>
    </location>
</feature>
<reference evidence="5 6" key="1">
    <citation type="submission" date="2019-12" db="EMBL/GenBank/DDBJ databases">
        <title>Auraticoccus cholistani sp. nov., an actinomycete isolated from soil of Cholistan desert.</title>
        <authorList>
            <person name="Cheema M.T."/>
        </authorList>
    </citation>
    <scope>NUCLEOTIDE SEQUENCE [LARGE SCALE GENOMIC DNA]</scope>
    <source>
        <strain evidence="5 6">F435</strain>
    </source>
</reference>
<dbReference type="PANTHER" id="PTHR22911:SF79">
    <property type="entry name" value="MOBA-LIKE NTP TRANSFERASE DOMAIN-CONTAINING PROTEIN"/>
    <property type="match status" value="1"/>
</dbReference>
<keyword evidence="6" id="KW-1185">Reference proteome</keyword>
<accession>A0A6A9UQK7</accession>
<feature type="transmembrane region" description="Helical" evidence="3">
    <location>
        <begin position="144"/>
        <end position="161"/>
    </location>
</feature>
<feature type="region of interest" description="Disordered" evidence="2">
    <location>
        <begin position="1"/>
        <end position="20"/>
    </location>
</feature>
<dbReference type="PANTHER" id="PTHR22911">
    <property type="entry name" value="ACYL-MALONYL CONDENSING ENZYME-RELATED"/>
    <property type="match status" value="1"/>
</dbReference>
<dbReference type="InterPro" id="IPR037185">
    <property type="entry name" value="EmrE-like"/>
</dbReference>
<feature type="transmembrane region" description="Helical" evidence="3">
    <location>
        <begin position="299"/>
        <end position="317"/>
    </location>
</feature>
<dbReference type="RefSeq" id="WP_156607913.1">
    <property type="nucleotide sequence ID" value="NZ_WPCU01000004.1"/>
</dbReference>
<keyword evidence="3" id="KW-1133">Transmembrane helix</keyword>
<feature type="domain" description="EamA" evidence="4">
    <location>
        <begin position="27"/>
        <end position="162"/>
    </location>
</feature>
<dbReference type="Pfam" id="PF00892">
    <property type="entry name" value="EamA"/>
    <property type="match status" value="2"/>
</dbReference>
<evidence type="ECO:0000313" key="5">
    <source>
        <dbReference type="EMBL" id="MVA75023.1"/>
    </source>
</evidence>
<dbReference type="InterPro" id="IPR000620">
    <property type="entry name" value="EamA_dom"/>
</dbReference>
<dbReference type="EMBL" id="WPCU01000004">
    <property type="protein sequence ID" value="MVA75023.1"/>
    <property type="molecule type" value="Genomic_DNA"/>
</dbReference>
<organism evidence="5 6">
    <name type="scientific">Auraticoccus cholistanensis</name>
    <dbReference type="NCBI Taxonomy" id="2656650"/>
    <lineage>
        <taxon>Bacteria</taxon>
        <taxon>Bacillati</taxon>
        <taxon>Actinomycetota</taxon>
        <taxon>Actinomycetes</taxon>
        <taxon>Propionibacteriales</taxon>
        <taxon>Propionibacteriaceae</taxon>
        <taxon>Auraticoccus</taxon>
    </lineage>
</organism>
<dbReference type="GO" id="GO:0016020">
    <property type="term" value="C:membrane"/>
    <property type="evidence" value="ECO:0007669"/>
    <property type="project" value="InterPro"/>
</dbReference>